<organism evidence="8 9">
    <name type="scientific">Zingiber officinale</name>
    <name type="common">Ginger</name>
    <name type="synonym">Amomum zingiber</name>
    <dbReference type="NCBI Taxonomy" id="94328"/>
    <lineage>
        <taxon>Eukaryota</taxon>
        <taxon>Viridiplantae</taxon>
        <taxon>Streptophyta</taxon>
        <taxon>Embryophyta</taxon>
        <taxon>Tracheophyta</taxon>
        <taxon>Spermatophyta</taxon>
        <taxon>Magnoliopsida</taxon>
        <taxon>Liliopsida</taxon>
        <taxon>Zingiberales</taxon>
        <taxon>Zingiberaceae</taxon>
        <taxon>Zingiber</taxon>
    </lineage>
</organism>
<feature type="domain" description="Exostosin GT47" evidence="7">
    <location>
        <begin position="58"/>
        <end position="389"/>
    </location>
</feature>
<dbReference type="PANTHER" id="PTHR11062:SF117">
    <property type="entry name" value="XYLOGLUCAN-SPECIFIC GALACTURONOSYLTRANSFERASE 1"/>
    <property type="match status" value="1"/>
</dbReference>
<evidence type="ECO:0000256" key="3">
    <source>
        <dbReference type="ARBA" id="ARBA00022676"/>
    </source>
</evidence>
<keyword evidence="4" id="KW-0735">Signal-anchor</keyword>
<evidence type="ECO:0000256" key="5">
    <source>
        <dbReference type="ARBA" id="ARBA00023034"/>
    </source>
</evidence>
<evidence type="ECO:0000256" key="2">
    <source>
        <dbReference type="ARBA" id="ARBA00010271"/>
    </source>
</evidence>
<sequence>MLTPMTRYLRHGGRRTLSRLICFPIALYCLIRLLLFFSFRSSSPATALSLFSFASSRCDGRYVFMHDLPPRFNADLLRDNCALSPWVGDACHFADNGGFGTDLGDGWYVTSQFALEFIFHDRMRRYECLTGDPARAAAFFVPFYAGVEILPHLWGTNTTVRDAVALDLVRWLRARPEWAAMGGRDHFMVAGRITCDFRRQSEEDGDWGSKLFWLPELQNMTTLLIESSPWQENDVAIPYPTYFHPSTAGELAAWQNRVRHQKRPWLFSFAGAPRPNNTDIARDVIIEQCRASPLCKLLDCAGDNAHECFSPRRITELFSSSVFCLQPLGDSYTRRSAFDAMVGGCIPVFFHPGSAYVQYVWHLPRDFRNYSVFIPMEELKPGNGAIERALSRISPEQASAMREAVVGMMPSLVYGNKRTTGEEGEFKDAFDLAVEKVIERVEKRKRDTKQGIEQDASDESYNWKKALLNGGVGWEHYFNQK</sequence>
<evidence type="ECO:0000256" key="6">
    <source>
        <dbReference type="SAM" id="Phobius"/>
    </source>
</evidence>
<keyword evidence="6" id="KW-0472">Membrane</keyword>
<keyword evidence="6" id="KW-0812">Transmembrane</keyword>
<evidence type="ECO:0000313" key="9">
    <source>
        <dbReference type="Proteomes" id="UP000734854"/>
    </source>
</evidence>
<accession>A0A8J5L6A5</accession>
<evidence type="ECO:0000259" key="7">
    <source>
        <dbReference type="Pfam" id="PF03016"/>
    </source>
</evidence>
<comment type="subcellular location">
    <subcellularLocation>
        <location evidence="1">Golgi apparatus membrane</location>
        <topology evidence="1">Single-pass type II membrane protein</topology>
    </subcellularLocation>
</comment>
<reference evidence="8 9" key="1">
    <citation type="submission" date="2020-08" db="EMBL/GenBank/DDBJ databases">
        <title>Plant Genome Project.</title>
        <authorList>
            <person name="Zhang R.-G."/>
        </authorList>
    </citation>
    <scope>NUCLEOTIDE SEQUENCE [LARGE SCALE GENOMIC DNA]</scope>
    <source>
        <tissue evidence="8">Rhizome</tissue>
    </source>
</reference>
<evidence type="ECO:0000256" key="4">
    <source>
        <dbReference type="ARBA" id="ARBA00022968"/>
    </source>
</evidence>
<keyword evidence="5" id="KW-0333">Golgi apparatus</keyword>
<keyword evidence="3" id="KW-0328">Glycosyltransferase</keyword>
<protein>
    <recommendedName>
        <fullName evidence="7">Exostosin GT47 domain-containing protein</fullName>
    </recommendedName>
</protein>
<keyword evidence="6" id="KW-1133">Transmembrane helix</keyword>
<comment type="caution">
    <text evidence="8">The sequence shown here is derived from an EMBL/GenBank/DDBJ whole genome shotgun (WGS) entry which is preliminary data.</text>
</comment>
<dbReference type="AlphaFoldDB" id="A0A8J5L6A5"/>
<proteinExistence type="inferred from homology"/>
<dbReference type="GO" id="GO:0000139">
    <property type="term" value="C:Golgi membrane"/>
    <property type="evidence" value="ECO:0007669"/>
    <property type="project" value="UniProtKB-SubCell"/>
</dbReference>
<dbReference type="Pfam" id="PF03016">
    <property type="entry name" value="Exostosin_GT47"/>
    <property type="match status" value="1"/>
</dbReference>
<dbReference type="InterPro" id="IPR040911">
    <property type="entry name" value="Exostosin_GT47"/>
</dbReference>
<name>A0A8J5L6A5_ZINOF</name>
<dbReference type="InterPro" id="IPR004263">
    <property type="entry name" value="Exostosin"/>
</dbReference>
<feature type="transmembrane region" description="Helical" evidence="6">
    <location>
        <begin position="20"/>
        <end position="39"/>
    </location>
</feature>
<evidence type="ECO:0000313" key="8">
    <source>
        <dbReference type="EMBL" id="KAG6507983.1"/>
    </source>
</evidence>
<keyword evidence="3" id="KW-0808">Transferase</keyword>
<comment type="similarity">
    <text evidence="2">Belongs to the glycosyltransferase 47 family.</text>
</comment>
<dbReference type="EMBL" id="JACMSC010000009">
    <property type="protein sequence ID" value="KAG6507983.1"/>
    <property type="molecule type" value="Genomic_DNA"/>
</dbReference>
<dbReference type="PANTHER" id="PTHR11062">
    <property type="entry name" value="EXOSTOSIN HEPARAN SULFATE GLYCOSYLTRANSFERASE -RELATED"/>
    <property type="match status" value="1"/>
</dbReference>
<evidence type="ECO:0000256" key="1">
    <source>
        <dbReference type="ARBA" id="ARBA00004323"/>
    </source>
</evidence>
<dbReference type="Proteomes" id="UP000734854">
    <property type="component" value="Unassembled WGS sequence"/>
</dbReference>
<keyword evidence="9" id="KW-1185">Reference proteome</keyword>
<dbReference type="GO" id="GO:0016757">
    <property type="term" value="F:glycosyltransferase activity"/>
    <property type="evidence" value="ECO:0007669"/>
    <property type="project" value="UniProtKB-KW"/>
</dbReference>
<gene>
    <name evidence="8" type="ORF">ZIOFF_033338</name>
</gene>